<dbReference type="Gene3D" id="3.40.30.10">
    <property type="entry name" value="Glutaredoxin"/>
    <property type="match status" value="2"/>
</dbReference>
<name>A0A1Y2FXR4_9BASI</name>
<dbReference type="Proteomes" id="UP000193467">
    <property type="component" value="Unassembled WGS sequence"/>
</dbReference>
<dbReference type="GO" id="GO:0005777">
    <property type="term" value="C:peroxisome"/>
    <property type="evidence" value="ECO:0007669"/>
    <property type="project" value="TreeGrafter"/>
</dbReference>
<dbReference type="InParanoid" id="A0A1Y2FXR4"/>
<reference evidence="2 3" key="1">
    <citation type="submission" date="2016-07" db="EMBL/GenBank/DDBJ databases">
        <title>Pervasive Adenine N6-methylation of Active Genes in Fungi.</title>
        <authorList>
            <consortium name="DOE Joint Genome Institute"/>
            <person name="Mondo S.J."/>
            <person name="Dannebaum R.O."/>
            <person name="Kuo R.C."/>
            <person name="Labutti K."/>
            <person name="Haridas S."/>
            <person name="Kuo A."/>
            <person name="Salamov A."/>
            <person name="Ahrendt S.R."/>
            <person name="Lipzen A."/>
            <person name="Sullivan W."/>
            <person name="Andreopoulos W.B."/>
            <person name="Clum A."/>
            <person name="Lindquist E."/>
            <person name="Daum C."/>
            <person name="Ramamoorthy G.K."/>
            <person name="Gryganskyi A."/>
            <person name="Culley D."/>
            <person name="Magnuson J.K."/>
            <person name="James T.Y."/>
            <person name="O'Malley M.A."/>
            <person name="Stajich J.E."/>
            <person name="Spatafora J.W."/>
            <person name="Visel A."/>
            <person name="Grigoriev I.V."/>
        </authorList>
    </citation>
    <scope>NUCLEOTIDE SEQUENCE [LARGE SCALE GENOMIC DNA]</scope>
    <source>
        <strain evidence="2 3">62-1032</strain>
    </source>
</reference>
<dbReference type="InterPro" id="IPR001853">
    <property type="entry name" value="DSBA-like_thioredoxin_dom"/>
</dbReference>
<dbReference type="CDD" id="cd03022">
    <property type="entry name" value="DsbA_HCCA_Iso"/>
    <property type="match status" value="1"/>
</dbReference>
<dbReference type="GO" id="GO:0018845">
    <property type="term" value="F:2-hydroxychromene-2-carboxylate isomerase activity"/>
    <property type="evidence" value="ECO:0007669"/>
    <property type="project" value="InterPro"/>
</dbReference>
<comment type="caution">
    <text evidence="2">The sequence shown here is derived from an EMBL/GenBank/DDBJ whole genome shotgun (WGS) entry which is preliminary data.</text>
</comment>
<accession>A0A1Y2FXR4</accession>
<dbReference type="GO" id="GO:0006749">
    <property type="term" value="P:glutathione metabolic process"/>
    <property type="evidence" value="ECO:0007669"/>
    <property type="project" value="TreeGrafter"/>
</dbReference>
<dbReference type="GO" id="GO:1901170">
    <property type="term" value="P:naphthalene catabolic process"/>
    <property type="evidence" value="ECO:0007669"/>
    <property type="project" value="InterPro"/>
</dbReference>
<dbReference type="GO" id="GO:0004364">
    <property type="term" value="F:glutathione transferase activity"/>
    <property type="evidence" value="ECO:0007669"/>
    <property type="project" value="TreeGrafter"/>
</dbReference>
<dbReference type="AlphaFoldDB" id="A0A1Y2FXR4"/>
<dbReference type="PANTHER" id="PTHR42943:SF2">
    <property type="entry name" value="GLUTATHIONE S-TRANSFERASE KAPPA 1"/>
    <property type="match status" value="1"/>
</dbReference>
<dbReference type="OrthoDB" id="4664297at2759"/>
<evidence type="ECO:0000313" key="2">
    <source>
        <dbReference type="EMBL" id="ORY87465.1"/>
    </source>
</evidence>
<sequence length="490" mass="54995">MEPLPPVAVPSGFAVPEANFYFDVVCPYAFIASERLHDIARVTGAKITWKPVLLGALYDLTKAPQGKDGSATTVMPPAKKAIVMQDFQREIRRYQIPLKFHPQHPLKSVDAGRLLCAFPDHLRPKLARALFRAYWLDGANINSRVTLLRIARSLKLTSSPNHAGPFSLTPELQFPLDETIFADTREDKLRANTQEAFELGAFGVPSFYIPAEKKLFWGQDRLHLFEAYLTAIKLRKPVHKLRALERFHPRCLRTPPEDRARTLKFWFDFSSPWSYLAWTQLERLQRDAGPGLTIELKPFLLGGLFKAIGTPVVPSESMSAARATYNMQDLHDWSDFWGGVNSQEYPPLDPPALAWPSTFPIRSVTALRVALLDLKTVPAIYRAAWRDDKLISEEKVLIEVLNANGFDGEDLVRAATTGPESETVKAQLRANTDEAVTLGLCGAPTFQMGKTLVWGGDRLNHVADLVLGWRPEKSNLKASVAAFPHFDYRL</sequence>
<dbReference type="EMBL" id="MCGR01000013">
    <property type="protein sequence ID" value="ORY87465.1"/>
    <property type="molecule type" value="Genomic_DNA"/>
</dbReference>
<dbReference type="Pfam" id="PF01323">
    <property type="entry name" value="DSBA"/>
    <property type="match status" value="2"/>
</dbReference>
<dbReference type="SUPFAM" id="SSF52833">
    <property type="entry name" value="Thioredoxin-like"/>
    <property type="match status" value="2"/>
</dbReference>
<dbReference type="GO" id="GO:0004602">
    <property type="term" value="F:glutathione peroxidase activity"/>
    <property type="evidence" value="ECO:0007669"/>
    <property type="project" value="TreeGrafter"/>
</dbReference>
<organism evidence="2 3">
    <name type="scientific">Leucosporidium creatinivorum</name>
    <dbReference type="NCBI Taxonomy" id="106004"/>
    <lineage>
        <taxon>Eukaryota</taxon>
        <taxon>Fungi</taxon>
        <taxon>Dikarya</taxon>
        <taxon>Basidiomycota</taxon>
        <taxon>Pucciniomycotina</taxon>
        <taxon>Microbotryomycetes</taxon>
        <taxon>Leucosporidiales</taxon>
        <taxon>Leucosporidium</taxon>
    </lineage>
</organism>
<dbReference type="GO" id="GO:0005739">
    <property type="term" value="C:mitochondrion"/>
    <property type="evidence" value="ECO:0007669"/>
    <property type="project" value="TreeGrafter"/>
</dbReference>
<dbReference type="STRING" id="106004.A0A1Y2FXR4"/>
<keyword evidence="3" id="KW-1185">Reference proteome</keyword>
<dbReference type="InterPro" id="IPR051924">
    <property type="entry name" value="GST_Kappa/NadH"/>
</dbReference>
<protein>
    <submittedName>
        <fullName evidence="2">Thioredoxin-like protein</fullName>
    </submittedName>
</protein>
<evidence type="ECO:0000259" key="1">
    <source>
        <dbReference type="Pfam" id="PF01323"/>
    </source>
</evidence>
<feature type="domain" description="DSBA-like thioredoxin" evidence="1">
    <location>
        <begin position="19"/>
        <end position="229"/>
    </location>
</feature>
<proteinExistence type="predicted"/>
<dbReference type="InterPro" id="IPR044087">
    <property type="entry name" value="NahD-like"/>
</dbReference>
<gene>
    <name evidence="2" type="ORF">BCR35DRAFT_330452</name>
</gene>
<feature type="domain" description="DSBA-like thioredoxin" evidence="1">
    <location>
        <begin position="262"/>
        <end position="464"/>
    </location>
</feature>
<evidence type="ECO:0000313" key="3">
    <source>
        <dbReference type="Proteomes" id="UP000193467"/>
    </source>
</evidence>
<dbReference type="PANTHER" id="PTHR42943">
    <property type="entry name" value="GLUTATHIONE S-TRANSFERASE KAPPA"/>
    <property type="match status" value="1"/>
</dbReference>
<dbReference type="InterPro" id="IPR036249">
    <property type="entry name" value="Thioredoxin-like_sf"/>
</dbReference>